<proteinExistence type="predicted"/>
<dbReference type="EMBL" id="CBLX010000021">
    <property type="protein sequence ID" value="CDG40580.1"/>
    <property type="molecule type" value="Genomic_DNA"/>
</dbReference>
<organism evidence="1 2">
    <name type="scientific">Asaia bogorensis</name>
    <dbReference type="NCBI Taxonomy" id="91915"/>
    <lineage>
        <taxon>Bacteria</taxon>
        <taxon>Pseudomonadati</taxon>
        <taxon>Pseudomonadota</taxon>
        <taxon>Alphaproteobacteria</taxon>
        <taxon>Acetobacterales</taxon>
        <taxon>Acetobacteraceae</taxon>
        <taxon>Asaia</taxon>
    </lineage>
</organism>
<evidence type="ECO:0000313" key="2">
    <source>
        <dbReference type="Proteomes" id="UP000027583"/>
    </source>
</evidence>
<sequence>MHVAGSTPGLSSRGVTHRYQAQGWSGASYPDAVTRTPFLTALSWETLATSGVNPLMRRFCDITAT</sequence>
<comment type="caution">
    <text evidence="1">The sequence shown here is derived from an EMBL/GenBank/DDBJ whole genome shotgun (WGS) entry which is preliminary data.</text>
</comment>
<name>A0A060QI18_9PROT</name>
<protein>
    <submittedName>
        <fullName evidence="1">Uncharacterized protein</fullName>
    </submittedName>
</protein>
<reference evidence="1 2" key="2">
    <citation type="journal article" date="2014" name="PLoS ONE">
        <title>Evolution of mitochondria reconstructed from the energy metabolism of living bacteria.</title>
        <authorList>
            <person name="Degli Esposti M."/>
            <person name="Chouaia B."/>
            <person name="Comandatore F."/>
            <person name="Crotti E."/>
            <person name="Sassera D."/>
            <person name="Lievens P.M."/>
            <person name="Daffonchio D."/>
            <person name="Bandi C."/>
        </authorList>
    </citation>
    <scope>NUCLEOTIDE SEQUENCE [LARGE SCALE GENOMIC DNA]</scope>
    <source>
        <strain evidence="1 2">SF2.1</strain>
    </source>
</reference>
<accession>A0A060QI18</accession>
<evidence type="ECO:0000313" key="1">
    <source>
        <dbReference type="EMBL" id="CDG40580.1"/>
    </source>
</evidence>
<dbReference type="AlphaFoldDB" id="A0A060QI18"/>
<reference evidence="1 2" key="1">
    <citation type="journal article" date="2014" name="Genome Biol. Evol.">
        <title>Acetic acid bacteria genomes reveal functional traits for adaptation to life in insect guts.</title>
        <authorList>
            <person name="Chouaia B."/>
            <person name="Gaiarsa S."/>
            <person name="Crotti E."/>
            <person name="Comandatore F."/>
            <person name="Degli Esposti M."/>
            <person name="Ricci I."/>
            <person name="Alma A."/>
            <person name="Favia G."/>
            <person name="Bandi C."/>
            <person name="Daffonchio D."/>
        </authorList>
    </citation>
    <scope>NUCLEOTIDE SEQUENCE [LARGE SCALE GENOMIC DNA]</scope>
    <source>
        <strain evidence="1 2">SF2.1</strain>
    </source>
</reference>
<gene>
    <name evidence="1" type="ORF">ASAP_2535</name>
</gene>
<dbReference type="Proteomes" id="UP000027583">
    <property type="component" value="Unassembled WGS sequence"/>
</dbReference>